<dbReference type="InterPro" id="IPR023170">
    <property type="entry name" value="HhH_base_excis_C"/>
</dbReference>
<evidence type="ECO:0000256" key="2">
    <source>
        <dbReference type="ARBA" id="ARBA00012000"/>
    </source>
</evidence>
<dbReference type="Proteomes" id="UP001149821">
    <property type="component" value="Unassembled WGS sequence"/>
</dbReference>
<comment type="catalytic activity">
    <reaction evidence="1">
        <text>Hydrolysis of alkylated DNA, releasing 3-methyladenine, 3-methylguanine, 7-methylguanine and 7-methyladenine.</text>
        <dbReference type="EC" id="3.2.2.21"/>
    </reaction>
</comment>
<comment type="caution">
    <text evidence="6">The sequence shown here is derived from an EMBL/GenBank/DDBJ whole genome shotgun (WGS) entry which is preliminary data.</text>
</comment>
<dbReference type="PANTHER" id="PTHR43003">
    <property type="entry name" value="DNA-3-METHYLADENINE GLYCOSYLASE"/>
    <property type="match status" value="1"/>
</dbReference>
<gene>
    <name evidence="6" type="ORF">LRP49_06450</name>
</gene>
<evidence type="ECO:0000313" key="6">
    <source>
        <dbReference type="EMBL" id="MDD1780839.1"/>
    </source>
</evidence>
<keyword evidence="4" id="KW-0234">DNA repair</keyword>
<accession>A0ABT5QJQ1</accession>
<reference evidence="6" key="1">
    <citation type="submission" date="2021-12" db="EMBL/GenBank/DDBJ databases">
        <title>Enterovibrio ZSDZ35 sp. nov. and Enterovibrio ZSDZ42 sp. nov., isolated from coastal seawater in Qingdao.</title>
        <authorList>
            <person name="Zhang P."/>
        </authorList>
    </citation>
    <scope>NUCLEOTIDE SEQUENCE</scope>
    <source>
        <strain evidence="6">ZSDZ35</strain>
    </source>
</reference>
<dbReference type="Gene3D" id="1.10.1670.10">
    <property type="entry name" value="Helix-hairpin-Helix base-excision DNA repair enzymes (C-terminal)"/>
    <property type="match status" value="1"/>
</dbReference>
<evidence type="ECO:0000313" key="7">
    <source>
        <dbReference type="Proteomes" id="UP001149821"/>
    </source>
</evidence>
<dbReference type="EMBL" id="JAJUBB010000003">
    <property type="protein sequence ID" value="MDD1780839.1"/>
    <property type="molecule type" value="Genomic_DNA"/>
</dbReference>
<dbReference type="CDD" id="cd00056">
    <property type="entry name" value="ENDO3c"/>
    <property type="match status" value="1"/>
</dbReference>
<feature type="domain" description="HhH-GPD" evidence="5">
    <location>
        <begin position="134"/>
        <end position="293"/>
    </location>
</feature>
<evidence type="ECO:0000256" key="4">
    <source>
        <dbReference type="ARBA" id="ARBA00023204"/>
    </source>
</evidence>
<dbReference type="SMART" id="SM00478">
    <property type="entry name" value="ENDO3c"/>
    <property type="match status" value="1"/>
</dbReference>
<organism evidence="6 7">
    <name type="scientific">Enterovibrio qingdaonensis</name>
    <dbReference type="NCBI Taxonomy" id="2899818"/>
    <lineage>
        <taxon>Bacteria</taxon>
        <taxon>Pseudomonadati</taxon>
        <taxon>Pseudomonadota</taxon>
        <taxon>Gammaproteobacteria</taxon>
        <taxon>Vibrionales</taxon>
        <taxon>Vibrionaceae</taxon>
        <taxon>Enterovibrio</taxon>
    </lineage>
</organism>
<proteinExistence type="predicted"/>
<keyword evidence="3" id="KW-0227">DNA damage</keyword>
<dbReference type="Pfam" id="PF00730">
    <property type="entry name" value="HhH-GPD"/>
    <property type="match status" value="1"/>
</dbReference>
<dbReference type="SUPFAM" id="SSF48150">
    <property type="entry name" value="DNA-glycosylase"/>
    <property type="match status" value="1"/>
</dbReference>
<dbReference type="RefSeq" id="WP_274141040.1">
    <property type="nucleotide sequence ID" value="NZ_JAJUBB010000003.1"/>
</dbReference>
<dbReference type="InterPro" id="IPR051912">
    <property type="entry name" value="Alkylbase_DNA_Glycosylase/TA"/>
</dbReference>
<name>A0ABT5QJQ1_9GAMM</name>
<keyword evidence="7" id="KW-1185">Reference proteome</keyword>
<protein>
    <recommendedName>
        <fullName evidence="2">DNA-3-methyladenine glycosylase II</fullName>
        <ecNumber evidence="2">3.2.2.21</ecNumber>
    </recommendedName>
</protein>
<dbReference type="InterPro" id="IPR011257">
    <property type="entry name" value="DNA_glycosylase"/>
</dbReference>
<evidence type="ECO:0000256" key="1">
    <source>
        <dbReference type="ARBA" id="ARBA00000086"/>
    </source>
</evidence>
<dbReference type="PANTHER" id="PTHR43003:SF13">
    <property type="entry name" value="DNA-3-METHYLADENINE GLYCOSYLASE 2"/>
    <property type="match status" value="1"/>
</dbReference>
<dbReference type="Gene3D" id="1.10.340.30">
    <property type="entry name" value="Hypothetical protein, domain 2"/>
    <property type="match status" value="1"/>
</dbReference>
<evidence type="ECO:0000256" key="3">
    <source>
        <dbReference type="ARBA" id="ARBA00022763"/>
    </source>
</evidence>
<sequence>MFTHLEVKAALPGDFQSEYFLAFHRRDKCAIAELVEGETIKKGLVISGLPCLLSITLAQDNAVASLHADGQLSDFDKQSLQVLLNNMLGLAQSTTQFETAYQSHTDISRLLKHSAGLRIPQTSSPFEAIVWAITGQLISVEAAVSIRRRLIETAGVKHNSGLWCQPCPSSLAALPISEYRRCGYSNAKAQTIQLVAQQVASGELTLAPDVPAKEIEKTLLAIKGVGPWTVSYTLLRGFGWLDGSLHGDVAVRKSLQRLIGSEEPLSQKETQEWLAQFSPWKALVAAHLWAMESDKAY</sequence>
<dbReference type="EC" id="3.2.2.21" evidence="2"/>
<dbReference type="InterPro" id="IPR003265">
    <property type="entry name" value="HhH-GPD_domain"/>
</dbReference>
<evidence type="ECO:0000259" key="5">
    <source>
        <dbReference type="SMART" id="SM00478"/>
    </source>
</evidence>